<dbReference type="AlphaFoldDB" id="A0A4Z2ING4"/>
<feature type="region of interest" description="Disordered" evidence="1">
    <location>
        <begin position="1"/>
        <end position="23"/>
    </location>
</feature>
<evidence type="ECO:0000256" key="1">
    <source>
        <dbReference type="SAM" id="MobiDB-lite"/>
    </source>
</evidence>
<protein>
    <submittedName>
        <fullName evidence="2">Uncharacterized protein</fullName>
    </submittedName>
</protein>
<dbReference type="EMBL" id="SRLO01000070">
    <property type="protein sequence ID" value="TNN78762.1"/>
    <property type="molecule type" value="Genomic_DNA"/>
</dbReference>
<gene>
    <name evidence="2" type="ORF">EYF80_010932</name>
</gene>
<proteinExistence type="predicted"/>
<evidence type="ECO:0000313" key="3">
    <source>
        <dbReference type="Proteomes" id="UP000314294"/>
    </source>
</evidence>
<keyword evidence="3" id="KW-1185">Reference proteome</keyword>
<sequence length="146" mass="16486">MTPGKGLLTATEVKEEEAPPNGVMMDDAPPKGVRAAAWLLKLLLCVFMAGEWPIRWPRWVLRGVALELSGRYFSAGPLSSLLRTQPMVEPAGRKRKRKRKKESFFALWRLCMDGRQSRDEASRTPFRLNSSTDEMCVPQLKVATLL</sequence>
<reference evidence="2 3" key="1">
    <citation type="submission" date="2019-03" db="EMBL/GenBank/DDBJ databases">
        <title>First draft genome of Liparis tanakae, snailfish: a comprehensive survey of snailfish specific genes.</title>
        <authorList>
            <person name="Kim W."/>
            <person name="Song I."/>
            <person name="Jeong J.-H."/>
            <person name="Kim D."/>
            <person name="Kim S."/>
            <person name="Ryu S."/>
            <person name="Song J.Y."/>
            <person name="Lee S.K."/>
        </authorList>
    </citation>
    <scope>NUCLEOTIDE SEQUENCE [LARGE SCALE GENOMIC DNA]</scope>
    <source>
        <tissue evidence="2">Muscle</tissue>
    </source>
</reference>
<dbReference type="Proteomes" id="UP000314294">
    <property type="component" value="Unassembled WGS sequence"/>
</dbReference>
<comment type="caution">
    <text evidence="2">The sequence shown here is derived from an EMBL/GenBank/DDBJ whole genome shotgun (WGS) entry which is preliminary data.</text>
</comment>
<organism evidence="2 3">
    <name type="scientific">Liparis tanakae</name>
    <name type="common">Tanaka's snailfish</name>
    <dbReference type="NCBI Taxonomy" id="230148"/>
    <lineage>
        <taxon>Eukaryota</taxon>
        <taxon>Metazoa</taxon>
        <taxon>Chordata</taxon>
        <taxon>Craniata</taxon>
        <taxon>Vertebrata</taxon>
        <taxon>Euteleostomi</taxon>
        <taxon>Actinopterygii</taxon>
        <taxon>Neopterygii</taxon>
        <taxon>Teleostei</taxon>
        <taxon>Neoteleostei</taxon>
        <taxon>Acanthomorphata</taxon>
        <taxon>Eupercaria</taxon>
        <taxon>Perciformes</taxon>
        <taxon>Cottioidei</taxon>
        <taxon>Cottales</taxon>
        <taxon>Liparidae</taxon>
        <taxon>Liparis</taxon>
    </lineage>
</organism>
<accession>A0A4Z2ING4</accession>
<evidence type="ECO:0000313" key="2">
    <source>
        <dbReference type="EMBL" id="TNN78762.1"/>
    </source>
</evidence>
<name>A0A4Z2ING4_9TELE</name>